<dbReference type="PANTHER" id="PTHR47637">
    <property type="entry name" value="CHAPERONE SURA"/>
    <property type="match status" value="1"/>
</dbReference>
<protein>
    <recommendedName>
        <fullName evidence="7">Chaperone SurA</fullName>
    </recommendedName>
    <alternativeName>
        <fullName evidence="7">Peptidyl-prolyl cis-trans isomerase SurA</fullName>
        <shortName evidence="7">PPIase SurA</shortName>
        <ecNumber evidence="7">5.2.1.8</ecNumber>
    </alternativeName>
    <alternativeName>
        <fullName evidence="7">Rotamase SurA</fullName>
    </alternativeName>
</protein>
<comment type="function">
    <text evidence="7">Chaperone involved in the correct folding and assembly of outer membrane proteins. Recognizes specific patterns of aromatic residues and the orientation of their side chains, which are found more frequently in integral outer membrane proteins. May act in both early periplasmic and late outer membrane-associated steps of protein maturation.</text>
</comment>
<keyword evidence="6 7" id="KW-0413">Isomerase</keyword>
<dbReference type="SUPFAM" id="SSF109998">
    <property type="entry name" value="Triger factor/SurA peptide-binding domain-like"/>
    <property type="match status" value="1"/>
</dbReference>
<dbReference type="PROSITE" id="PS01096">
    <property type="entry name" value="PPIC_PPIASE_1"/>
    <property type="match status" value="1"/>
</dbReference>
<feature type="domain" description="PpiC" evidence="8">
    <location>
        <begin position="286"/>
        <end position="386"/>
    </location>
</feature>
<dbReference type="InterPro" id="IPR000297">
    <property type="entry name" value="PPIase_PpiC"/>
</dbReference>
<evidence type="ECO:0000313" key="9">
    <source>
        <dbReference type="EMBL" id="MDT0596603.1"/>
    </source>
</evidence>
<dbReference type="PROSITE" id="PS50198">
    <property type="entry name" value="PPIC_PPIASE_2"/>
    <property type="match status" value="2"/>
</dbReference>
<dbReference type="InterPro" id="IPR015391">
    <property type="entry name" value="SurA_N"/>
</dbReference>
<dbReference type="InterPro" id="IPR027304">
    <property type="entry name" value="Trigger_fact/SurA_dom_sf"/>
</dbReference>
<keyword evidence="2 7" id="KW-0677">Repeat</keyword>
<dbReference type="Gene3D" id="1.10.4030.10">
    <property type="entry name" value="Porin chaperone SurA, peptide-binding domain"/>
    <property type="match status" value="2"/>
</dbReference>
<sequence precursor="true">MKKIVLALIIALGVFSSSFITKQSQARELLDKVAVIVDQGVILESEITVLMEGVKSNALTSGQTLPSDAALRRQAIERLILENLQAQMAEKMGIQVSDPQLDQTIENIAAQQNIDMQTFRRELAKEGLPYEEYREQIRKELISGEVRRANVRRRVYITQQEIDTLMSLMNEQGAEQAEYRLSHILIDIGSDATEEEITEARDRAERILGLLDTGSDFARLAIGASSGAKALEGGDMGWMNINSMPTLFAEAVEGKKKNQTIGPIRSGAGFHILQIADTRGVEIVEVEEVNARHILIPPSIILSDAKAESMLSEFREQLIAGEADFAELAKEHSEDPGSALRGGELGWNDPSVYVPEFKDALATLTKDEYSQPIRTVHGWHLIQLIDRRVDDATDKRKEDRAYQLIFNRKFQEETDAWLREMRDQAYIEVLDENA</sequence>
<dbReference type="EMBL" id="JAVRHX010000008">
    <property type="protein sequence ID" value="MDT0596603.1"/>
    <property type="molecule type" value="Genomic_DNA"/>
</dbReference>
<dbReference type="Pfam" id="PF09312">
    <property type="entry name" value="SurA_N"/>
    <property type="match status" value="1"/>
</dbReference>
<dbReference type="EC" id="5.2.1.8" evidence="7"/>
<organism evidence="9 10">
    <name type="scientific">Glaciecola petra</name>
    <dbReference type="NCBI Taxonomy" id="3075602"/>
    <lineage>
        <taxon>Bacteria</taxon>
        <taxon>Pseudomonadati</taxon>
        <taxon>Pseudomonadota</taxon>
        <taxon>Gammaproteobacteria</taxon>
        <taxon>Alteromonadales</taxon>
        <taxon>Alteromonadaceae</taxon>
        <taxon>Glaciecola</taxon>
    </lineage>
</organism>
<proteinExistence type="inferred from homology"/>
<evidence type="ECO:0000256" key="4">
    <source>
        <dbReference type="ARBA" id="ARBA00023110"/>
    </source>
</evidence>
<accession>A0ABU2ZX51</accession>
<evidence type="ECO:0000256" key="7">
    <source>
        <dbReference type="HAMAP-Rule" id="MF_01183"/>
    </source>
</evidence>
<comment type="catalytic activity">
    <reaction evidence="7">
        <text>[protein]-peptidylproline (omega=180) = [protein]-peptidylproline (omega=0)</text>
        <dbReference type="Rhea" id="RHEA:16237"/>
        <dbReference type="Rhea" id="RHEA-COMP:10747"/>
        <dbReference type="Rhea" id="RHEA-COMP:10748"/>
        <dbReference type="ChEBI" id="CHEBI:83833"/>
        <dbReference type="ChEBI" id="CHEBI:83834"/>
        <dbReference type="EC" id="5.2.1.8"/>
    </reaction>
</comment>
<evidence type="ECO:0000256" key="1">
    <source>
        <dbReference type="ARBA" id="ARBA00022729"/>
    </source>
</evidence>
<gene>
    <name evidence="7 9" type="primary">surA</name>
    <name evidence="9" type="ORF">RM552_17230</name>
</gene>
<comment type="caution">
    <text evidence="9">The sequence shown here is derived from an EMBL/GenBank/DDBJ whole genome shotgun (WGS) entry which is preliminary data.</text>
</comment>
<evidence type="ECO:0000259" key="8">
    <source>
        <dbReference type="PROSITE" id="PS50198"/>
    </source>
</evidence>
<evidence type="ECO:0000256" key="3">
    <source>
        <dbReference type="ARBA" id="ARBA00022764"/>
    </source>
</evidence>
<dbReference type="Proteomes" id="UP001253545">
    <property type="component" value="Unassembled WGS sequence"/>
</dbReference>
<reference evidence="9 10" key="1">
    <citation type="submission" date="2023-09" db="EMBL/GenBank/DDBJ databases">
        <authorList>
            <person name="Rey-Velasco X."/>
        </authorList>
    </citation>
    <scope>NUCLEOTIDE SEQUENCE [LARGE SCALE GENOMIC DNA]</scope>
    <source>
        <strain evidence="9 10">P117</strain>
    </source>
</reference>
<keyword evidence="10" id="KW-1185">Reference proteome</keyword>
<dbReference type="InterPro" id="IPR050280">
    <property type="entry name" value="OMP_Chaperone_SurA"/>
</dbReference>
<keyword evidence="4 7" id="KW-0697">Rotamase</keyword>
<dbReference type="RefSeq" id="WP_311370126.1">
    <property type="nucleotide sequence ID" value="NZ_JAVRHX010000008.1"/>
</dbReference>
<keyword evidence="5 7" id="KW-0143">Chaperone</keyword>
<evidence type="ECO:0000256" key="5">
    <source>
        <dbReference type="ARBA" id="ARBA00023186"/>
    </source>
</evidence>
<keyword evidence="1 7" id="KW-0732">Signal</keyword>
<dbReference type="GO" id="GO:0016853">
    <property type="term" value="F:isomerase activity"/>
    <property type="evidence" value="ECO:0007669"/>
    <property type="project" value="UniProtKB-KW"/>
</dbReference>
<dbReference type="InterPro" id="IPR023058">
    <property type="entry name" value="PPIase_PpiC_CS"/>
</dbReference>
<feature type="chain" id="PRO_5044917160" description="Chaperone SurA" evidence="7">
    <location>
        <begin position="27"/>
        <end position="434"/>
    </location>
</feature>
<dbReference type="InterPro" id="IPR023034">
    <property type="entry name" value="PPIase_SurA"/>
</dbReference>
<name>A0ABU2ZX51_9ALTE</name>
<dbReference type="HAMAP" id="MF_01183">
    <property type="entry name" value="Chaperone_SurA"/>
    <property type="match status" value="1"/>
</dbReference>
<evidence type="ECO:0000256" key="6">
    <source>
        <dbReference type="ARBA" id="ARBA00023235"/>
    </source>
</evidence>
<keyword evidence="3 7" id="KW-0574">Periplasm</keyword>
<dbReference type="SUPFAM" id="SSF54534">
    <property type="entry name" value="FKBP-like"/>
    <property type="match status" value="2"/>
</dbReference>
<dbReference type="PANTHER" id="PTHR47637:SF1">
    <property type="entry name" value="CHAPERONE SURA"/>
    <property type="match status" value="1"/>
</dbReference>
<dbReference type="Gene3D" id="3.10.50.40">
    <property type="match status" value="2"/>
</dbReference>
<dbReference type="InterPro" id="IPR046357">
    <property type="entry name" value="PPIase_dom_sf"/>
</dbReference>
<feature type="domain" description="PpiC" evidence="8">
    <location>
        <begin position="176"/>
        <end position="277"/>
    </location>
</feature>
<feature type="signal peptide" evidence="7">
    <location>
        <begin position="1"/>
        <end position="26"/>
    </location>
</feature>
<evidence type="ECO:0000313" key="10">
    <source>
        <dbReference type="Proteomes" id="UP001253545"/>
    </source>
</evidence>
<dbReference type="Pfam" id="PF00639">
    <property type="entry name" value="Rotamase"/>
    <property type="match status" value="2"/>
</dbReference>
<comment type="domain">
    <text evidence="7">The PPIase activity resides only in the second parvulin domain. The N-terminal region and the C-terminal tail are necessary and sufficient for the chaperone activity of SurA. The PPIase activity is dispensable for SurA to function as a chaperone. The N-terminal region and the C-terminal tail are also required for porin recognition.</text>
</comment>
<evidence type="ECO:0000256" key="2">
    <source>
        <dbReference type="ARBA" id="ARBA00022737"/>
    </source>
</evidence>
<comment type="subcellular location">
    <subcellularLocation>
        <location evidence="7">Periplasm</location>
    </subcellularLocation>
    <text evidence="7">Is capable of associating with the outer membrane.</text>
</comment>
<dbReference type="NCBIfam" id="NF008038">
    <property type="entry name" value="PRK10770.1"/>
    <property type="match status" value="1"/>
</dbReference>